<dbReference type="KEGG" id="rsin:B6N60_01508"/>
<dbReference type="CDD" id="cd14014">
    <property type="entry name" value="STKc_PknB_like"/>
    <property type="match status" value="1"/>
</dbReference>
<dbReference type="PROSITE" id="PS50011">
    <property type="entry name" value="PROTEIN_KINASE_DOM"/>
    <property type="match status" value="1"/>
</dbReference>
<dbReference type="EMBL" id="CP021056">
    <property type="protein sequence ID" value="QXE22822.1"/>
    <property type="molecule type" value="Genomic_DNA"/>
</dbReference>
<accession>A0A975T633</accession>
<organism evidence="10 11">
    <name type="scientific">Richelia sinica FACHB-800</name>
    <dbReference type="NCBI Taxonomy" id="1357546"/>
    <lineage>
        <taxon>Bacteria</taxon>
        <taxon>Bacillati</taxon>
        <taxon>Cyanobacteriota</taxon>
        <taxon>Cyanophyceae</taxon>
        <taxon>Nostocales</taxon>
        <taxon>Nostocaceae</taxon>
        <taxon>Richelia</taxon>
    </lineage>
</organism>
<dbReference type="AlphaFoldDB" id="A0A975T633"/>
<dbReference type="GO" id="GO:0005524">
    <property type="term" value="F:ATP binding"/>
    <property type="evidence" value="ECO:0007669"/>
    <property type="project" value="UniProtKB-UniRule"/>
</dbReference>
<dbReference type="InterPro" id="IPR008271">
    <property type="entry name" value="Ser/Thr_kinase_AS"/>
</dbReference>
<gene>
    <name evidence="10" type="ORF">B6N60_01508</name>
</gene>
<evidence type="ECO:0000256" key="5">
    <source>
        <dbReference type="ARBA" id="ARBA00022840"/>
    </source>
</evidence>
<evidence type="ECO:0000256" key="4">
    <source>
        <dbReference type="ARBA" id="ARBA00022777"/>
    </source>
</evidence>
<dbReference type="SMART" id="SM00220">
    <property type="entry name" value="S_TKc"/>
    <property type="match status" value="1"/>
</dbReference>
<evidence type="ECO:0000259" key="9">
    <source>
        <dbReference type="PROSITE" id="PS50011"/>
    </source>
</evidence>
<dbReference type="InterPro" id="IPR000719">
    <property type="entry name" value="Prot_kinase_dom"/>
</dbReference>
<keyword evidence="8" id="KW-0472">Membrane</keyword>
<keyword evidence="2" id="KW-0808">Transferase</keyword>
<feature type="transmembrane region" description="Helical" evidence="8">
    <location>
        <begin position="289"/>
        <end position="310"/>
    </location>
</feature>
<dbReference type="SUPFAM" id="SSF56112">
    <property type="entry name" value="Protein kinase-like (PK-like)"/>
    <property type="match status" value="1"/>
</dbReference>
<dbReference type="InterPro" id="IPR017441">
    <property type="entry name" value="Protein_kinase_ATP_BS"/>
</dbReference>
<evidence type="ECO:0000313" key="11">
    <source>
        <dbReference type="Proteomes" id="UP000683511"/>
    </source>
</evidence>
<dbReference type="PANTHER" id="PTHR43289">
    <property type="entry name" value="MITOGEN-ACTIVATED PROTEIN KINASE KINASE KINASE 20-RELATED"/>
    <property type="match status" value="1"/>
</dbReference>
<dbReference type="Gene3D" id="1.10.510.10">
    <property type="entry name" value="Transferase(Phosphotransferase) domain 1"/>
    <property type="match status" value="1"/>
</dbReference>
<evidence type="ECO:0000256" key="2">
    <source>
        <dbReference type="ARBA" id="ARBA00022679"/>
    </source>
</evidence>
<dbReference type="PROSITE" id="PS00107">
    <property type="entry name" value="PROTEIN_KINASE_ATP"/>
    <property type="match status" value="1"/>
</dbReference>
<sequence>MVWAAGKQLQGGKYTIERVLGQGRFGITYLATDQKSDRIVIKTPDADSLSPDELERWQQKFVQEAFKLVKCKHPHIVRLLEDPFQEDGLWCIAMEYVDGINLAHRAKNIVPESEALTYIQQIGEALKVVHQNNLVHRDVKPANIMIRNGSAILIDFGLARDFNNKKLSFNYIETLAEKGFTAPELYSQTMELGAYTDIYSLAATLYNLLTGQFPTTAKDRIENNSPLPSPKTLNDSIRPKTNRAIIQAMDLSPKNRPQSIDEWFNDIEFPQLNPQTTPPDTPENRREKISFWLTVAGFIVAVIAIFTGIFQSDIREFMLKQFSSPQPNTTASPEKSIN</sequence>
<feature type="domain" description="Protein kinase" evidence="9">
    <location>
        <begin position="14"/>
        <end position="272"/>
    </location>
</feature>
<proteinExistence type="predicted"/>
<feature type="binding site" evidence="6">
    <location>
        <position position="42"/>
    </location>
    <ligand>
        <name>ATP</name>
        <dbReference type="ChEBI" id="CHEBI:30616"/>
    </ligand>
</feature>
<keyword evidence="8" id="KW-1133">Transmembrane helix</keyword>
<dbReference type="Proteomes" id="UP000683511">
    <property type="component" value="Chromosome"/>
</dbReference>
<dbReference type="GO" id="GO:0004674">
    <property type="term" value="F:protein serine/threonine kinase activity"/>
    <property type="evidence" value="ECO:0007669"/>
    <property type="project" value="UniProtKB-EC"/>
</dbReference>
<dbReference type="EC" id="2.7.11.1" evidence="1"/>
<keyword evidence="8" id="KW-0812">Transmembrane</keyword>
<dbReference type="PROSITE" id="PS00108">
    <property type="entry name" value="PROTEIN_KINASE_ST"/>
    <property type="match status" value="1"/>
</dbReference>
<evidence type="ECO:0000256" key="6">
    <source>
        <dbReference type="PROSITE-ProRule" id="PRU10141"/>
    </source>
</evidence>
<keyword evidence="5 6" id="KW-0067">ATP-binding</keyword>
<keyword evidence="11" id="KW-1185">Reference proteome</keyword>
<evidence type="ECO:0000256" key="3">
    <source>
        <dbReference type="ARBA" id="ARBA00022741"/>
    </source>
</evidence>
<feature type="region of interest" description="Disordered" evidence="7">
    <location>
        <begin position="219"/>
        <end position="238"/>
    </location>
</feature>
<keyword evidence="3 6" id="KW-0547">Nucleotide-binding</keyword>
<evidence type="ECO:0000256" key="1">
    <source>
        <dbReference type="ARBA" id="ARBA00012513"/>
    </source>
</evidence>
<evidence type="ECO:0000313" key="10">
    <source>
        <dbReference type="EMBL" id="QXE22822.1"/>
    </source>
</evidence>
<evidence type="ECO:0000256" key="8">
    <source>
        <dbReference type="SAM" id="Phobius"/>
    </source>
</evidence>
<name>A0A975T633_9NOST</name>
<feature type="compositionally biased region" description="Polar residues" evidence="7">
    <location>
        <begin position="223"/>
        <end position="235"/>
    </location>
</feature>
<dbReference type="InterPro" id="IPR011009">
    <property type="entry name" value="Kinase-like_dom_sf"/>
</dbReference>
<dbReference type="Pfam" id="PF00069">
    <property type="entry name" value="Pkinase"/>
    <property type="match status" value="1"/>
</dbReference>
<dbReference type="RefSeq" id="WP_190601655.1">
    <property type="nucleotide sequence ID" value="NZ_CP021056.1"/>
</dbReference>
<dbReference type="PANTHER" id="PTHR43289:SF6">
    <property type="entry name" value="SERINE_THREONINE-PROTEIN KINASE NEKL-3"/>
    <property type="match status" value="1"/>
</dbReference>
<reference evidence="10" key="1">
    <citation type="submission" date="2017-04" db="EMBL/GenBank/DDBJ databases">
        <title>Genome deletions in a multicellular cyanobacterial endosymbiont for morphological adaptation in marine diatoms.</title>
        <authorList>
            <person name="Wang Y."/>
            <person name="Gao H."/>
            <person name="Li R."/>
            <person name="Xu X."/>
        </authorList>
    </citation>
    <scope>NUCLEOTIDE SEQUENCE</scope>
    <source>
        <strain evidence="10">FACHB 800</strain>
    </source>
</reference>
<evidence type="ECO:0000256" key="7">
    <source>
        <dbReference type="SAM" id="MobiDB-lite"/>
    </source>
</evidence>
<protein>
    <recommendedName>
        <fullName evidence="1">non-specific serine/threonine protein kinase</fullName>
        <ecNumber evidence="1">2.7.11.1</ecNumber>
    </recommendedName>
</protein>
<keyword evidence="4" id="KW-0418">Kinase</keyword>